<feature type="binding site" evidence="8">
    <location>
        <position position="106"/>
    </location>
    <ligand>
        <name>Fe cation</name>
        <dbReference type="ChEBI" id="CHEBI:24875"/>
    </ligand>
</feature>
<evidence type="ECO:0000256" key="1">
    <source>
        <dbReference type="ARBA" id="ARBA00007957"/>
    </source>
</evidence>
<name>A0A1W6ZRN7_9HYPH</name>
<proteinExistence type="inferred from homology"/>
<keyword evidence="5" id="KW-0238">DNA-binding</keyword>
<dbReference type="AlphaFoldDB" id="A0A1W6ZRN7"/>
<sequence>MSETVFKAPDHDHKRCSADALRHAEALCDQRSQKLTPTRRQVLEVLLSSHKPLGAYEIIDRAAQHGSRHAPITVYRALDFLIENGLAHRIESRNAFIGCVHRHAADDLVVFLICDRCGEVGEAPSQQVAESLKSATRAAGFAPKTPVIEITGICANCR</sequence>
<comment type="cofactor">
    <cofactor evidence="7">
        <name>Zn(2+)</name>
        <dbReference type="ChEBI" id="CHEBI:29105"/>
    </cofactor>
    <text evidence="7">Binds 1 zinc ion per subunit.</text>
</comment>
<dbReference type="GO" id="GO:0005829">
    <property type="term" value="C:cytosol"/>
    <property type="evidence" value="ECO:0007669"/>
    <property type="project" value="TreeGrafter"/>
</dbReference>
<feature type="binding site" evidence="7">
    <location>
        <position position="117"/>
    </location>
    <ligand>
        <name>Zn(2+)</name>
        <dbReference type="ChEBI" id="CHEBI:29105"/>
    </ligand>
</feature>
<keyword evidence="3 7" id="KW-0862">Zinc</keyword>
<keyword evidence="6" id="KW-0804">Transcription</keyword>
<evidence type="ECO:0000256" key="6">
    <source>
        <dbReference type="ARBA" id="ARBA00023163"/>
    </source>
</evidence>
<evidence type="ECO:0000313" key="10">
    <source>
        <dbReference type="Proteomes" id="UP000194137"/>
    </source>
</evidence>
<accession>A0A1W6ZRN7</accession>
<dbReference type="KEGG" id="psin:CAK95_10250"/>
<dbReference type="SUPFAM" id="SSF46785">
    <property type="entry name" value="Winged helix' DNA-binding domain"/>
    <property type="match status" value="1"/>
</dbReference>
<dbReference type="Gene3D" id="3.30.1490.190">
    <property type="match status" value="1"/>
</dbReference>
<feature type="binding site" evidence="7">
    <location>
        <position position="114"/>
    </location>
    <ligand>
        <name>Zn(2+)</name>
        <dbReference type="ChEBI" id="CHEBI:29105"/>
    </ligand>
</feature>
<evidence type="ECO:0000256" key="4">
    <source>
        <dbReference type="ARBA" id="ARBA00023015"/>
    </source>
</evidence>
<evidence type="ECO:0000256" key="2">
    <source>
        <dbReference type="ARBA" id="ARBA00022491"/>
    </source>
</evidence>
<dbReference type="GO" id="GO:0008270">
    <property type="term" value="F:zinc ion binding"/>
    <property type="evidence" value="ECO:0007669"/>
    <property type="project" value="TreeGrafter"/>
</dbReference>
<evidence type="ECO:0000313" key="9">
    <source>
        <dbReference type="EMBL" id="ARP99424.1"/>
    </source>
</evidence>
<dbReference type="GO" id="GO:0003700">
    <property type="term" value="F:DNA-binding transcription factor activity"/>
    <property type="evidence" value="ECO:0007669"/>
    <property type="project" value="InterPro"/>
</dbReference>
<dbReference type="GO" id="GO:0000976">
    <property type="term" value="F:transcription cis-regulatory region binding"/>
    <property type="evidence" value="ECO:0007669"/>
    <property type="project" value="TreeGrafter"/>
</dbReference>
<evidence type="ECO:0000256" key="7">
    <source>
        <dbReference type="PIRSR" id="PIRSR602481-1"/>
    </source>
</evidence>
<evidence type="ECO:0000256" key="8">
    <source>
        <dbReference type="PIRSR" id="PIRSR602481-2"/>
    </source>
</evidence>
<dbReference type="InterPro" id="IPR002481">
    <property type="entry name" value="FUR"/>
</dbReference>
<keyword evidence="7" id="KW-0479">Metal-binding</keyword>
<feature type="binding site" evidence="7">
    <location>
        <position position="157"/>
    </location>
    <ligand>
        <name>Zn(2+)</name>
        <dbReference type="ChEBI" id="CHEBI:29105"/>
    </ligand>
</feature>
<keyword evidence="10" id="KW-1185">Reference proteome</keyword>
<dbReference type="Gene3D" id="1.10.10.10">
    <property type="entry name" value="Winged helix-like DNA-binding domain superfamily/Winged helix DNA-binding domain"/>
    <property type="match status" value="1"/>
</dbReference>
<comment type="similarity">
    <text evidence="1">Belongs to the Fur family.</text>
</comment>
<protein>
    <submittedName>
        <fullName evidence="9">Transcriptional repressor</fullName>
    </submittedName>
</protein>
<dbReference type="InterPro" id="IPR043135">
    <property type="entry name" value="Fur_C"/>
</dbReference>
<organism evidence="9 10">
    <name type="scientific">Pseudorhodoplanes sinuspersici</name>
    <dbReference type="NCBI Taxonomy" id="1235591"/>
    <lineage>
        <taxon>Bacteria</taxon>
        <taxon>Pseudomonadati</taxon>
        <taxon>Pseudomonadota</taxon>
        <taxon>Alphaproteobacteria</taxon>
        <taxon>Hyphomicrobiales</taxon>
        <taxon>Pseudorhodoplanes</taxon>
    </lineage>
</organism>
<dbReference type="RefSeq" id="WP_086087834.1">
    <property type="nucleotide sequence ID" value="NZ_CP021112.1"/>
</dbReference>
<evidence type="ECO:0000256" key="5">
    <source>
        <dbReference type="ARBA" id="ARBA00023125"/>
    </source>
</evidence>
<dbReference type="PANTHER" id="PTHR33202:SF6">
    <property type="entry name" value="ZINC UPTAKE REGULATION PROTEIN"/>
    <property type="match status" value="1"/>
</dbReference>
<dbReference type="GO" id="GO:0045892">
    <property type="term" value="P:negative regulation of DNA-templated transcription"/>
    <property type="evidence" value="ECO:0007669"/>
    <property type="project" value="TreeGrafter"/>
</dbReference>
<keyword evidence="2" id="KW-0678">Repressor</keyword>
<gene>
    <name evidence="9" type="ORF">CAK95_10250</name>
</gene>
<dbReference type="PANTHER" id="PTHR33202">
    <property type="entry name" value="ZINC UPTAKE REGULATION PROTEIN"/>
    <property type="match status" value="1"/>
</dbReference>
<dbReference type="Pfam" id="PF01475">
    <property type="entry name" value="FUR"/>
    <property type="match status" value="1"/>
</dbReference>
<keyword evidence="8" id="KW-0408">Iron</keyword>
<dbReference type="EMBL" id="CP021112">
    <property type="protein sequence ID" value="ARP99424.1"/>
    <property type="molecule type" value="Genomic_DNA"/>
</dbReference>
<keyword evidence="4" id="KW-0805">Transcription regulation</keyword>
<dbReference type="Proteomes" id="UP000194137">
    <property type="component" value="Chromosome"/>
</dbReference>
<comment type="cofactor">
    <cofactor evidence="8">
        <name>Mn(2+)</name>
        <dbReference type="ChEBI" id="CHEBI:29035"/>
    </cofactor>
    <cofactor evidence="8">
        <name>Fe(2+)</name>
        <dbReference type="ChEBI" id="CHEBI:29033"/>
    </cofactor>
    <text evidence="8">Binds 1 Mn(2+) or Fe(2+) ion per subunit.</text>
</comment>
<dbReference type="InterPro" id="IPR036390">
    <property type="entry name" value="WH_DNA-bd_sf"/>
</dbReference>
<dbReference type="STRING" id="1235591.CAK95_10250"/>
<evidence type="ECO:0000256" key="3">
    <source>
        <dbReference type="ARBA" id="ARBA00022833"/>
    </source>
</evidence>
<dbReference type="InterPro" id="IPR036388">
    <property type="entry name" value="WH-like_DNA-bd_sf"/>
</dbReference>
<dbReference type="OrthoDB" id="9801127at2"/>
<dbReference type="GO" id="GO:1900376">
    <property type="term" value="P:regulation of secondary metabolite biosynthetic process"/>
    <property type="evidence" value="ECO:0007669"/>
    <property type="project" value="TreeGrafter"/>
</dbReference>
<feature type="binding site" evidence="7">
    <location>
        <position position="154"/>
    </location>
    <ligand>
        <name>Zn(2+)</name>
        <dbReference type="ChEBI" id="CHEBI:29105"/>
    </ligand>
</feature>
<reference evidence="9 10" key="1">
    <citation type="submission" date="2017-05" db="EMBL/GenBank/DDBJ databases">
        <title>Full genome sequence of Pseudorhodoplanes sinuspersici.</title>
        <authorList>
            <person name="Dastgheib S.M.M."/>
            <person name="Shavandi M."/>
            <person name="Tirandaz H."/>
        </authorList>
    </citation>
    <scope>NUCLEOTIDE SEQUENCE [LARGE SCALE GENOMIC DNA]</scope>
    <source>
        <strain evidence="9 10">RIPI110</strain>
    </source>
</reference>